<dbReference type="GO" id="GO:0005524">
    <property type="term" value="F:ATP binding"/>
    <property type="evidence" value="ECO:0007669"/>
    <property type="project" value="UniProtKB-KW"/>
</dbReference>
<dbReference type="SMART" id="SM00388">
    <property type="entry name" value="HisKA"/>
    <property type="match status" value="1"/>
</dbReference>
<dbReference type="SUPFAM" id="SSF55874">
    <property type="entry name" value="ATPase domain of HSP90 chaperone/DNA topoisomerase II/histidine kinase"/>
    <property type="match status" value="2"/>
</dbReference>
<dbReference type="GO" id="GO:0009927">
    <property type="term" value="F:histidine phosphotransfer kinase activity"/>
    <property type="evidence" value="ECO:0007669"/>
    <property type="project" value="TreeGrafter"/>
</dbReference>
<feature type="transmembrane region" description="Helical" evidence="12">
    <location>
        <begin position="366"/>
        <end position="384"/>
    </location>
</feature>
<feature type="transmembrane region" description="Helical" evidence="12">
    <location>
        <begin position="218"/>
        <end position="237"/>
    </location>
</feature>
<dbReference type="InterPro" id="IPR003594">
    <property type="entry name" value="HATPase_dom"/>
</dbReference>
<dbReference type="FunFam" id="3.30.565.10:FF:000010">
    <property type="entry name" value="Sensor histidine kinase RcsC"/>
    <property type="match status" value="1"/>
</dbReference>
<accession>A0A1M5UPP1</accession>
<dbReference type="InterPro" id="IPR011006">
    <property type="entry name" value="CheY-like_superfamily"/>
</dbReference>
<dbReference type="CDD" id="cd17574">
    <property type="entry name" value="REC_OmpR"/>
    <property type="match status" value="1"/>
</dbReference>
<keyword evidence="12" id="KW-1133">Transmembrane helix</keyword>
<evidence type="ECO:0000256" key="12">
    <source>
        <dbReference type="SAM" id="Phobius"/>
    </source>
</evidence>
<dbReference type="PANTHER" id="PTHR43047">
    <property type="entry name" value="TWO-COMPONENT HISTIDINE PROTEIN KINASE"/>
    <property type="match status" value="1"/>
</dbReference>
<dbReference type="InterPro" id="IPR010559">
    <property type="entry name" value="Sig_transdc_His_kin_internal"/>
</dbReference>
<feature type="modified residue" description="4-aspartylphosphate" evidence="11">
    <location>
        <position position="757"/>
    </location>
</feature>
<evidence type="ECO:0000256" key="7">
    <source>
        <dbReference type="ARBA" id="ARBA00022777"/>
    </source>
</evidence>
<keyword evidence="4 11" id="KW-0597">Phosphoprotein</keyword>
<evidence type="ECO:0000256" key="10">
    <source>
        <dbReference type="ARBA" id="ARBA00074306"/>
    </source>
</evidence>
<feature type="transmembrane region" description="Helical" evidence="12">
    <location>
        <begin position="335"/>
        <end position="354"/>
    </location>
</feature>
<evidence type="ECO:0000313" key="16">
    <source>
        <dbReference type="Proteomes" id="UP000184079"/>
    </source>
</evidence>
<keyword evidence="6" id="KW-0547">Nucleotide-binding</keyword>
<evidence type="ECO:0000313" key="15">
    <source>
        <dbReference type="EMBL" id="SHH64934.1"/>
    </source>
</evidence>
<feature type="transmembrane region" description="Helical" evidence="12">
    <location>
        <begin position="281"/>
        <end position="297"/>
    </location>
</feature>
<evidence type="ECO:0000256" key="3">
    <source>
        <dbReference type="ARBA" id="ARBA00012438"/>
    </source>
</evidence>
<comment type="catalytic activity">
    <reaction evidence="1">
        <text>ATP + protein L-histidine = ADP + protein N-phospho-L-histidine.</text>
        <dbReference type="EC" id="2.7.13.3"/>
    </reaction>
</comment>
<organism evidence="15 16">
    <name type="scientific">Virgibacillus chiguensis</name>
    <dbReference type="NCBI Taxonomy" id="411959"/>
    <lineage>
        <taxon>Bacteria</taxon>
        <taxon>Bacillati</taxon>
        <taxon>Bacillota</taxon>
        <taxon>Bacilli</taxon>
        <taxon>Bacillales</taxon>
        <taxon>Bacillaceae</taxon>
        <taxon>Virgibacillus</taxon>
    </lineage>
</organism>
<dbReference type="Proteomes" id="UP000184079">
    <property type="component" value="Unassembled WGS sequence"/>
</dbReference>
<dbReference type="Pfam" id="PF06580">
    <property type="entry name" value="His_kinase"/>
    <property type="match status" value="1"/>
</dbReference>
<keyword evidence="12" id="KW-0472">Membrane</keyword>
<evidence type="ECO:0000256" key="5">
    <source>
        <dbReference type="ARBA" id="ARBA00022679"/>
    </source>
</evidence>
<name>A0A1M5UPP1_9BACI</name>
<evidence type="ECO:0000256" key="4">
    <source>
        <dbReference type="ARBA" id="ARBA00022553"/>
    </source>
</evidence>
<dbReference type="PROSITE" id="PS50109">
    <property type="entry name" value="HIS_KIN"/>
    <property type="match status" value="1"/>
</dbReference>
<dbReference type="Pfam" id="PF00072">
    <property type="entry name" value="Response_reg"/>
    <property type="match status" value="1"/>
</dbReference>
<feature type="domain" description="Histidine kinase" evidence="13">
    <location>
        <begin position="440"/>
        <end position="658"/>
    </location>
</feature>
<dbReference type="InterPro" id="IPR036097">
    <property type="entry name" value="HisK_dim/P_sf"/>
</dbReference>
<dbReference type="PRINTS" id="PR00344">
    <property type="entry name" value="BCTRLSENSOR"/>
</dbReference>
<evidence type="ECO:0000256" key="11">
    <source>
        <dbReference type="PROSITE-ProRule" id="PRU00169"/>
    </source>
</evidence>
<evidence type="ECO:0000256" key="6">
    <source>
        <dbReference type="ARBA" id="ARBA00022741"/>
    </source>
</evidence>
<keyword evidence="12" id="KW-0812">Transmembrane</keyword>
<dbReference type="AlphaFoldDB" id="A0A1M5UPP1"/>
<keyword evidence="7 15" id="KW-0418">Kinase</keyword>
<keyword evidence="9" id="KW-0902">Two-component regulatory system</keyword>
<dbReference type="CDD" id="cd00082">
    <property type="entry name" value="HisKA"/>
    <property type="match status" value="1"/>
</dbReference>
<dbReference type="SUPFAM" id="SSF47384">
    <property type="entry name" value="Homodimeric domain of signal transducing histidine kinase"/>
    <property type="match status" value="1"/>
</dbReference>
<dbReference type="InterPro" id="IPR004358">
    <property type="entry name" value="Sig_transdc_His_kin-like_C"/>
</dbReference>
<dbReference type="GO" id="GO:0005886">
    <property type="term" value="C:plasma membrane"/>
    <property type="evidence" value="ECO:0007669"/>
    <property type="project" value="TreeGrafter"/>
</dbReference>
<sequence>MSNKLTRFLRRKKYFLSITILFLILLSGSRFLWTNVFQSQEQLSIKNGQLDLRDWDATSDDILLLDGKWKFYPQSLITGEEPSQLTKTPKTIQVPGEWNEALQSPYGFGTYRLQVQVDPNQDINYSMRVSSIRSASKIFVNGRLIDESGQVGKEKETYLSKNLPYSATFTADENGKVDIWVQAANFTDKRSSGIVRSMKFGSEDAILTDIKFSYTMQIASAIVFLVHVVYALLLYFLGNREKRLLFFSILVFSTMMGSLLSSDEKLFHQFIYMGQEWDFRLANAILLLTFYALINCTEHRTLPYWQRIYPIYAIMLLGTAGITLFLNVTQIISLFPVYFLFIGIATIISVIAIWRQFTSDPKVNVLLLFSLTALTHHFIWTIIWRESGVTVPHYPFDLFIAMGCFASVWFKDYFKMYADTKNLASRLQRMNDHKDQFLANTSHEFKNPLHGILNMSQAILEREQFSLQQRSVKELETILSVGRRMDFILNDLLDVTSLKQGSYRLKKEPISITSIIAGVNDMLRFTIEGKPIKIVQHIPQDFPSVFADENRVIQIVFNLLHNAVKYTNEGQITIHAYVEGEKAIISITDTGIGMDKEMLTRLFQPYEQANAKETRIEGGFGLGLSITKQLVELHGGTLEVDSTLGKGSTFTFSLELANAQEVDSFHQETQTFLDQTTYFHTESSALQTETASTTEAKRKNNPTARQANILIVDDDPVNLEVMKTILHLENYRITTVMNGQQALAILNEKEWDLIISDVMMPQMSGYELTERIRKQYSLTELPILLLTARRKTDDIRSGFLAGANDYVTKPVEAMEIRSRIETLTSIKQAAQEQLRLETAWLQAQIQPHFLFNTLNAIASLSIIDVEKMQDLLNEFSHFLRNKFKFKNMNELIPLEEELKMVRSYLYIEQVRFSDRLQVDWDIDTHEEIKVPFLTIQPLIENAIRHGIMNRVQGGTIWIRVKNYATYVEISIEDNGVGIDEAKLAHILSKQSASKSGVGLVNTDLRLKRFFGEGLSIASILGESTIVSFQIKKEQTENQTRSDNK</sequence>
<dbReference type="Gene3D" id="3.40.50.2300">
    <property type="match status" value="1"/>
</dbReference>
<dbReference type="InterPro" id="IPR008979">
    <property type="entry name" value="Galactose-bd-like_sf"/>
</dbReference>
<evidence type="ECO:0000259" key="14">
    <source>
        <dbReference type="PROSITE" id="PS50110"/>
    </source>
</evidence>
<evidence type="ECO:0000256" key="9">
    <source>
        <dbReference type="ARBA" id="ARBA00023012"/>
    </source>
</evidence>
<dbReference type="Pfam" id="PF00512">
    <property type="entry name" value="HisKA"/>
    <property type="match status" value="1"/>
</dbReference>
<evidence type="ECO:0000256" key="8">
    <source>
        <dbReference type="ARBA" id="ARBA00022840"/>
    </source>
</evidence>
<evidence type="ECO:0000256" key="2">
    <source>
        <dbReference type="ARBA" id="ARBA00006402"/>
    </source>
</evidence>
<keyword evidence="5" id="KW-0808">Transferase</keyword>
<comment type="similarity">
    <text evidence="2">In the N-terminal section; belongs to the phytochrome family.</text>
</comment>
<dbReference type="EMBL" id="FQXD01000010">
    <property type="protein sequence ID" value="SHH64934.1"/>
    <property type="molecule type" value="Genomic_DNA"/>
</dbReference>
<dbReference type="Gene3D" id="1.10.287.130">
    <property type="match status" value="1"/>
</dbReference>
<dbReference type="InterPro" id="IPR005467">
    <property type="entry name" value="His_kinase_dom"/>
</dbReference>
<dbReference type="PROSITE" id="PS50110">
    <property type="entry name" value="RESPONSE_REGULATORY"/>
    <property type="match status" value="1"/>
</dbReference>
<dbReference type="Pfam" id="PF02518">
    <property type="entry name" value="HATPase_c"/>
    <property type="match status" value="2"/>
</dbReference>
<dbReference type="InterPro" id="IPR003661">
    <property type="entry name" value="HisK_dim/P_dom"/>
</dbReference>
<dbReference type="EC" id="2.7.13.3" evidence="3"/>
<dbReference type="PANTHER" id="PTHR43047:SF72">
    <property type="entry name" value="OSMOSENSING HISTIDINE PROTEIN KINASE SLN1"/>
    <property type="match status" value="1"/>
</dbReference>
<keyword evidence="16" id="KW-1185">Reference proteome</keyword>
<dbReference type="RefSeq" id="WP_073009693.1">
    <property type="nucleotide sequence ID" value="NZ_FQXD01000010.1"/>
</dbReference>
<gene>
    <name evidence="15" type="ORF">SAMN05421807_11074</name>
</gene>
<keyword evidence="8" id="KW-0067">ATP-binding</keyword>
<reference evidence="16" key="1">
    <citation type="submission" date="2016-11" db="EMBL/GenBank/DDBJ databases">
        <authorList>
            <person name="Varghese N."/>
            <person name="Submissions S."/>
        </authorList>
    </citation>
    <scope>NUCLEOTIDE SEQUENCE [LARGE SCALE GENOMIC DNA]</scope>
    <source>
        <strain evidence="16">CGMCC 1.6496</strain>
    </source>
</reference>
<dbReference type="SUPFAM" id="SSF52172">
    <property type="entry name" value="CheY-like"/>
    <property type="match status" value="1"/>
</dbReference>
<dbReference type="CDD" id="cd16922">
    <property type="entry name" value="HATPase_EvgS-ArcB-TorS-like"/>
    <property type="match status" value="1"/>
</dbReference>
<dbReference type="SMART" id="SM00448">
    <property type="entry name" value="REC"/>
    <property type="match status" value="1"/>
</dbReference>
<feature type="transmembrane region" description="Helical" evidence="12">
    <location>
        <begin position="244"/>
        <end position="261"/>
    </location>
</feature>
<dbReference type="GO" id="GO:0000155">
    <property type="term" value="F:phosphorelay sensor kinase activity"/>
    <property type="evidence" value="ECO:0007669"/>
    <property type="project" value="InterPro"/>
</dbReference>
<dbReference type="OrthoDB" id="9809348at2"/>
<proteinExistence type="inferred from homology"/>
<dbReference type="SMART" id="SM00387">
    <property type="entry name" value="HATPase_c"/>
    <property type="match status" value="2"/>
</dbReference>
<feature type="transmembrane region" description="Helical" evidence="12">
    <location>
        <begin position="309"/>
        <end position="329"/>
    </location>
</feature>
<protein>
    <recommendedName>
        <fullName evidence="10">Circadian input-output histidine kinase CikA</fullName>
        <ecNumber evidence="3">2.7.13.3</ecNumber>
    </recommendedName>
</protein>
<dbReference type="Gene3D" id="3.30.565.10">
    <property type="entry name" value="Histidine kinase-like ATPase, C-terminal domain"/>
    <property type="match status" value="2"/>
</dbReference>
<dbReference type="SUPFAM" id="SSF49785">
    <property type="entry name" value="Galactose-binding domain-like"/>
    <property type="match status" value="1"/>
</dbReference>
<dbReference type="Gene3D" id="2.60.120.260">
    <property type="entry name" value="Galactose-binding domain-like"/>
    <property type="match status" value="1"/>
</dbReference>
<dbReference type="InterPro" id="IPR036890">
    <property type="entry name" value="HATPase_C_sf"/>
</dbReference>
<dbReference type="InterPro" id="IPR001789">
    <property type="entry name" value="Sig_transdc_resp-reg_receiver"/>
</dbReference>
<evidence type="ECO:0000256" key="1">
    <source>
        <dbReference type="ARBA" id="ARBA00000085"/>
    </source>
</evidence>
<feature type="domain" description="Response regulatory" evidence="14">
    <location>
        <begin position="708"/>
        <end position="824"/>
    </location>
</feature>
<evidence type="ECO:0000259" key="13">
    <source>
        <dbReference type="PROSITE" id="PS50109"/>
    </source>
</evidence>